<dbReference type="PANTHER" id="PTHR12283:SF6">
    <property type="entry name" value="GLUTAMINYL-PEPTIDE CYCLOTRANSFERASE-RELATED"/>
    <property type="match status" value="1"/>
</dbReference>
<keyword evidence="3" id="KW-0732">Signal</keyword>
<organism evidence="5 6">
    <name type="scientific">Bradyrhizobium jicamae</name>
    <dbReference type="NCBI Taxonomy" id="280332"/>
    <lineage>
        <taxon>Bacteria</taxon>
        <taxon>Pseudomonadati</taxon>
        <taxon>Pseudomonadota</taxon>
        <taxon>Alphaproteobacteria</taxon>
        <taxon>Hyphomicrobiales</taxon>
        <taxon>Nitrobacteraceae</taxon>
        <taxon>Bradyrhizobium</taxon>
    </lineage>
</organism>
<name>A0ABS5FR27_9BRAD</name>
<dbReference type="Proteomes" id="UP001315278">
    <property type="component" value="Unassembled WGS sequence"/>
</dbReference>
<feature type="signal peptide" evidence="3">
    <location>
        <begin position="1"/>
        <end position="25"/>
    </location>
</feature>
<sequence length="313" mass="34910">MLQRLRFPLVLASALLFLQPGPLHADEVKIDSWDGKRALDVIVDLLRFTPRSMETAGHQKTIDYITAELKKTKFDTITSQRWVAREAGRTMAMTNIIARFNPANPRRVIVATHYDSIIKAYRDSKSPDAPMPGANNSASGVAVLLETARVLSEMTDAPPVGIDMIFFDGEEGPISMGAGDPNFHSIGSPYFTEHLAEFYPKARPEKMLDFDMVCDRDLHLKAEQSGLRSAPAEVKKFWDIGMKIAPGAFEKDAAPYSIEDDHTAFQLAGIPSFVVIDFEYEPFYNTTEDTPDKCSVQSLEAVGRTLLQYLYLP</sequence>
<dbReference type="RefSeq" id="WP_212494141.1">
    <property type="nucleotide sequence ID" value="NZ_JAFCJH010000036.1"/>
</dbReference>
<keyword evidence="2" id="KW-0012">Acyltransferase</keyword>
<dbReference type="Gene3D" id="3.40.630.10">
    <property type="entry name" value="Zn peptidases"/>
    <property type="match status" value="1"/>
</dbReference>
<evidence type="ECO:0000256" key="3">
    <source>
        <dbReference type="SAM" id="SignalP"/>
    </source>
</evidence>
<proteinExistence type="predicted"/>
<evidence type="ECO:0000256" key="1">
    <source>
        <dbReference type="ARBA" id="ARBA00022679"/>
    </source>
</evidence>
<protein>
    <submittedName>
        <fullName evidence="5">M28 family peptidase</fullName>
    </submittedName>
</protein>
<feature type="domain" description="Peptidase M28" evidence="4">
    <location>
        <begin position="95"/>
        <end position="309"/>
    </location>
</feature>
<evidence type="ECO:0000259" key="4">
    <source>
        <dbReference type="Pfam" id="PF04389"/>
    </source>
</evidence>
<evidence type="ECO:0000313" key="6">
    <source>
        <dbReference type="Proteomes" id="UP001315278"/>
    </source>
</evidence>
<evidence type="ECO:0000313" key="5">
    <source>
        <dbReference type="EMBL" id="MBR0799238.1"/>
    </source>
</evidence>
<accession>A0ABS5FR27</accession>
<evidence type="ECO:0000256" key="2">
    <source>
        <dbReference type="ARBA" id="ARBA00023315"/>
    </source>
</evidence>
<dbReference type="PANTHER" id="PTHR12283">
    <property type="entry name" value="GLUTAMINYL-PEPTIDE CYCLOTRANSFERASE"/>
    <property type="match status" value="1"/>
</dbReference>
<dbReference type="SUPFAM" id="SSF53187">
    <property type="entry name" value="Zn-dependent exopeptidases"/>
    <property type="match status" value="1"/>
</dbReference>
<dbReference type="EMBL" id="JAFCJH010000036">
    <property type="protein sequence ID" value="MBR0799238.1"/>
    <property type="molecule type" value="Genomic_DNA"/>
</dbReference>
<reference evidence="6" key="1">
    <citation type="journal article" date="2021" name="ISME J.">
        <title>Evolutionary origin and ecological implication of a unique nif island in free-living Bradyrhizobium lineages.</title>
        <authorList>
            <person name="Tao J."/>
        </authorList>
    </citation>
    <scope>NUCLEOTIDE SEQUENCE [LARGE SCALE GENOMIC DNA]</scope>
    <source>
        <strain evidence="6">SZCCT0434</strain>
    </source>
</reference>
<comment type="caution">
    <text evidence="5">The sequence shown here is derived from an EMBL/GenBank/DDBJ whole genome shotgun (WGS) entry which is preliminary data.</text>
</comment>
<keyword evidence="1" id="KW-0808">Transferase</keyword>
<dbReference type="InterPro" id="IPR040234">
    <property type="entry name" value="QC/QCL"/>
</dbReference>
<dbReference type="InterPro" id="IPR007484">
    <property type="entry name" value="Peptidase_M28"/>
</dbReference>
<gene>
    <name evidence="5" type="ORF">JQ615_27990</name>
</gene>
<feature type="chain" id="PRO_5047408631" evidence="3">
    <location>
        <begin position="26"/>
        <end position="313"/>
    </location>
</feature>
<dbReference type="Pfam" id="PF04389">
    <property type="entry name" value="Peptidase_M28"/>
    <property type="match status" value="1"/>
</dbReference>
<keyword evidence="6" id="KW-1185">Reference proteome</keyword>